<keyword evidence="2 3" id="KW-0560">Oxidoreductase</keyword>
<evidence type="ECO:0000256" key="2">
    <source>
        <dbReference type="ARBA" id="ARBA00023002"/>
    </source>
</evidence>
<dbReference type="GO" id="GO:0015936">
    <property type="term" value="P:coenzyme A metabolic process"/>
    <property type="evidence" value="ECO:0007669"/>
    <property type="project" value="InterPro"/>
</dbReference>
<dbReference type="Pfam" id="PF00368">
    <property type="entry name" value="HMG-CoA_red"/>
    <property type="match status" value="1"/>
</dbReference>
<dbReference type="InterPro" id="IPR004553">
    <property type="entry name" value="HMG_CoA_Rdtase_bac-typ"/>
</dbReference>
<evidence type="ECO:0000256" key="3">
    <source>
        <dbReference type="RuleBase" id="RU361219"/>
    </source>
</evidence>
<dbReference type="EC" id="1.1.1.88" evidence="3"/>
<dbReference type="RefSeq" id="WP_285065399.1">
    <property type="nucleotide sequence ID" value="NZ_JASOOE010000003.1"/>
</dbReference>
<dbReference type="PROSITE" id="PS50065">
    <property type="entry name" value="HMG_COA_REDUCTASE_4"/>
    <property type="match status" value="1"/>
</dbReference>
<dbReference type="Proteomes" id="UP001229251">
    <property type="component" value="Unassembled WGS sequence"/>
</dbReference>
<comment type="caution">
    <text evidence="4">The sequence shown here is derived from an EMBL/GenBank/DDBJ whole genome shotgun (WGS) entry which is preliminary data.</text>
</comment>
<dbReference type="InterPro" id="IPR009023">
    <property type="entry name" value="HMG_CoA_Rdtase_NAD(P)-bd_sf"/>
</dbReference>
<protein>
    <recommendedName>
        <fullName evidence="3">3-hydroxy-3-methylglutaryl coenzyme A reductase</fullName>
        <shortName evidence="3">HMG-CoA reductase</shortName>
        <ecNumber evidence="3">1.1.1.88</ecNumber>
    </recommendedName>
</protein>
<dbReference type="SUPFAM" id="SSF56542">
    <property type="entry name" value="Substrate-binding domain of HMG-CoA reductase"/>
    <property type="match status" value="1"/>
</dbReference>
<comment type="catalytic activity">
    <reaction evidence="3">
        <text>(R)-mevalonate + 2 NAD(+) + CoA = (3S)-3-hydroxy-3-methylglutaryl-CoA + 2 NADH + 2 H(+)</text>
        <dbReference type="Rhea" id="RHEA:14833"/>
        <dbReference type="ChEBI" id="CHEBI:15378"/>
        <dbReference type="ChEBI" id="CHEBI:36464"/>
        <dbReference type="ChEBI" id="CHEBI:43074"/>
        <dbReference type="ChEBI" id="CHEBI:57287"/>
        <dbReference type="ChEBI" id="CHEBI:57540"/>
        <dbReference type="ChEBI" id="CHEBI:57945"/>
        <dbReference type="EC" id="1.1.1.88"/>
    </reaction>
</comment>
<comment type="similarity">
    <text evidence="1 3">Belongs to the HMG-CoA reductase family.</text>
</comment>
<dbReference type="CDD" id="cd00644">
    <property type="entry name" value="HMG-CoA_reductase_classII"/>
    <property type="match status" value="1"/>
</dbReference>
<dbReference type="Gene3D" id="3.90.770.10">
    <property type="entry name" value="3-hydroxy-3-methylglutaryl-coenzyme A Reductase, Chain A, domain 2"/>
    <property type="match status" value="2"/>
</dbReference>
<dbReference type="InterPro" id="IPR023074">
    <property type="entry name" value="HMG_CoA_Rdtase_cat_sf"/>
</dbReference>
<dbReference type="SUPFAM" id="SSF55035">
    <property type="entry name" value="NAD-binding domain of HMG-CoA reductase"/>
    <property type="match status" value="1"/>
</dbReference>
<evidence type="ECO:0000313" key="4">
    <source>
        <dbReference type="EMBL" id="MDK7186776.1"/>
    </source>
</evidence>
<comment type="pathway">
    <text evidence="3">Metabolic intermediate metabolism; (R)-mevalonate degradation; (S)-3-hydroxy-3-methylglutaryl-CoA from (R)-mevalonate: step 1/1.</text>
</comment>
<dbReference type="InterPro" id="IPR009029">
    <property type="entry name" value="HMG_CoA_Rdtase_sub-bd_dom_sf"/>
</dbReference>
<gene>
    <name evidence="4" type="ORF">QP433_02155</name>
</gene>
<dbReference type="AlphaFoldDB" id="A0AAJ1Q587"/>
<proteinExistence type="inferred from homology"/>
<dbReference type="PROSITE" id="PS01192">
    <property type="entry name" value="HMG_COA_REDUCTASE_3"/>
    <property type="match status" value="1"/>
</dbReference>
<organism evidence="4 5">
    <name type="scientific">Facklamia hominis</name>
    <dbReference type="NCBI Taxonomy" id="178214"/>
    <lineage>
        <taxon>Bacteria</taxon>
        <taxon>Bacillati</taxon>
        <taxon>Bacillota</taxon>
        <taxon>Bacilli</taxon>
        <taxon>Lactobacillales</taxon>
        <taxon>Aerococcaceae</taxon>
        <taxon>Facklamia</taxon>
    </lineage>
</organism>
<dbReference type="Gene3D" id="1.10.8.660">
    <property type="match status" value="1"/>
</dbReference>
<dbReference type="NCBIfam" id="TIGR00532">
    <property type="entry name" value="HMG_CoA_R_NAD"/>
    <property type="match status" value="1"/>
</dbReference>
<dbReference type="GO" id="GO:0004420">
    <property type="term" value="F:hydroxymethylglutaryl-CoA reductase (NADPH) activity"/>
    <property type="evidence" value="ECO:0007669"/>
    <property type="project" value="InterPro"/>
</dbReference>
<name>A0AAJ1Q587_9LACT</name>
<dbReference type="EMBL" id="JASOOE010000003">
    <property type="protein sequence ID" value="MDK7186776.1"/>
    <property type="molecule type" value="Genomic_DNA"/>
</dbReference>
<dbReference type="PANTHER" id="PTHR10572:SF24">
    <property type="entry name" value="3-HYDROXY-3-METHYLGLUTARYL-COENZYME A REDUCTASE"/>
    <property type="match status" value="1"/>
</dbReference>
<dbReference type="InterPro" id="IPR023076">
    <property type="entry name" value="HMG_CoA_Rdtase_CS"/>
</dbReference>
<accession>A0AAJ1Q587</accession>
<sequence length="418" mass="46103">MWHGFYKKELSLRRKLIKDYQKKEIPIPFDLPELNADQMIENYLFNYHLPLGVALHFEINDSPYVIPMAIEEPSVIAAASNGAKLLGNIESHIVNRHLIGQIIVRQVTLDRAKELLKIYRSEWLNYARKVSRDIVSYGGGPLDLYIKEDQGTDCVCFCLSFDPVDAMGANSINSCLESLAPQIVEACQGKLLTAILSNYSPDSYVDVSASIPINRLSKDSMKARNIAQAIVELSDYAQVDVYRAVTHNKGIMNGVDAVLMATGNDWRAVEAGVHAFASRSGCYRGLSQWFLSENQSELKGTMRIPLQVATVGGSLSSHPQAQWSLALLGHPRAKELAEIIAAVGLAQNFAALRALVTDGIQKGHMPLQARSLAMQAGAVGSEVGLLSQQLIQENNYQLSRAKELLDKIRYSSDNVSED</sequence>
<evidence type="ECO:0000313" key="5">
    <source>
        <dbReference type="Proteomes" id="UP001229251"/>
    </source>
</evidence>
<dbReference type="PANTHER" id="PTHR10572">
    <property type="entry name" value="3-HYDROXY-3-METHYLGLUTARYL-COENZYME A REDUCTASE"/>
    <property type="match status" value="1"/>
</dbReference>
<reference evidence="4" key="1">
    <citation type="submission" date="2023-05" db="EMBL/GenBank/DDBJ databases">
        <title>Cataloging the Phylogenetic Diversity of Human Bladder Bacteria.</title>
        <authorList>
            <person name="Du J."/>
        </authorList>
    </citation>
    <scope>NUCLEOTIDE SEQUENCE</scope>
    <source>
        <strain evidence="4">UMB1231</strain>
    </source>
</reference>
<evidence type="ECO:0000256" key="1">
    <source>
        <dbReference type="ARBA" id="ARBA00007661"/>
    </source>
</evidence>
<dbReference type="GO" id="GO:0140643">
    <property type="term" value="F:hydroxymethylglutaryl-CoA reductase (NADH) activity"/>
    <property type="evidence" value="ECO:0007669"/>
    <property type="project" value="UniProtKB-EC"/>
</dbReference>
<keyword evidence="3" id="KW-0520">NAD</keyword>
<dbReference type="InterPro" id="IPR002202">
    <property type="entry name" value="HMG_CoA_Rdtase"/>
</dbReference>